<feature type="transmembrane region" description="Helical" evidence="5">
    <location>
        <begin position="160"/>
        <end position="180"/>
    </location>
</feature>
<evidence type="ECO:0000259" key="6">
    <source>
        <dbReference type="Pfam" id="PF01699"/>
    </source>
</evidence>
<evidence type="ECO:0000256" key="1">
    <source>
        <dbReference type="ARBA" id="ARBA00004141"/>
    </source>
</evidence>
<feature type="domain" description="Sodium/calcium exchanger membrane region" evidence="6">
    <location>
        <begin position="5"/>
        <end position="143"/>
    </location>
</feature>
<comment type="subcellular location">
    <subcellularLocation>
        <location evidence="1">Membrane</location>
        <topology evidence="1">Multi-pass membrane protein</topology>
    </subcellularLocation>
</comment>
<dbReference type="PANTHER" id="PTHR10846:SF8">
    <property type="entry name" value="INNER MEMBRANE PROTEIN YRBG"/>
    <property type="match status" value="1"/>
</dbReference>
<organism evidence="7 8">
    <name type="scientific">Allofournierella massiliensis</name>
    <dbReference type="NCBI Taxonomy" id="1650663"/>
    <lineage>
        <taxon>Bacteria</taxon>
        <taxon>Bacillati</taxon>
        <taxon>Bacillota</taxon>
        <taxon>Clostridia</taxon>
        <taxon>Eubacteriales</taxon>
        <taxon>Oscillospiraceae</taxon>
        <taxon>Allofournierella</taxon>
    </lineage>
</organism>
<dbReference type="GO" id="GO:0006874">
    <property type="term" value="P:intracellular calcium ion homeostasis"/>
    <property type="evidence" value="ECO:0007669"/>
    <property type="project" value="TreeGrafter"/>
</dbReference>
<feature type="transmembrane region" description="Helical" evidence="5">
    <location>
        <begin position="130"/>
        <end position="148"/>
    </location>
</feature>
<evidence type="ECO:0000256" key="3">
    <source>
        <dbReference type="ARBA" id="ARBA00022989"/>
    </source>
</evidence>
<reference evidence="7 8" key="1">
    <citation type="submission" date="2019-03" db="EMBL/GenBank/DDBJ databases">
        <title>Genomic Encyclopedia of Type Strains, Phase IV (KMG-IV): sequencing the most valuable type-strain genomes for metagenomic binning, comparative biology and taxonomic classification.</title>
        <authorList>
            <person name="Goeker M."/>
        </authorList>
    </citation>
    <scope>NUCLEOTIDE SEQUENCE [LARGE SCALE GENOMIC DNA]</scope>
    <source>
        <strain evidence="7 8">DSM 100451</strain>
    </source>
</reference>
<evidence type="ECO:0000256" key="2">
    <source>
        <dbReference type="ARBA" id="ARBA00022692"/>
    </source>
</evidence>
<dbReference type="GO" id="GO:0008273">
    <property type="term" value="F:calcium, potassium:sodium antiporter activity"/>
    <property type="evidence" value="ECO:0007669"/>
    <property type="project" value="TreeGrafter"/>
</dbReference>
<feature type="transmembrane region" description="Helical" evidence="5">
    <location>
        <begin position="261"/>
        <end position="281"/>
    </location>
</feature>
<feature type="transmembrane region" description="Helical" evidence="5">
    <location>
        <begin position="78"/>
        <end position="96"/>
    </location>
</feature>
<dbReference type="InterPro" id="IPR004481">
    <property type="entry name" value="K/Na/Ca-exchanger"/>
</dbReference>
<sequence length="307" mass="31722">MLVNVVILLVGFALLVKGADAFVDGSSGIARLLRVPSVVIGLTIVAMGTSLPEASVSITAGLAGSNGLSLGNVIGSNLFNLLVVAGGCALILAFGIERQLIVRDFPVCVGASALLVLFLLDGVLQRWEGLVLLACMVLYMIWTVRAAMNERTEEDAEDKPSVAKCILFVVVGIVAIIWGGDLVVDSASAIAAALGLSETLIGLTIVAVGTSLPELATSIVAARKGESGLALGNAIGSSTFNILFILGASSALTPIESSAEVFSDAVVLLVVTAIMCLWCWLKGRMSRLMGGVGILVYVGYIVYVVLR</sequence>
<feature type="transmembrane region" description="Helical" evidence="5">
    <location>
        <begin position="105"/>
        <end position="124"/>
    </location>
</feature>
<keyword evidence="2 5" id="KW-0812">Transmembrane</keyword>
<feature type="transmembrane region" description="Helical" evidence="5">
    <location>
        <begin position="288"/>
        <end position="306"/>
    </location>
</feature>
<evidence type="ECO:0000256" key="5">
    <source>
        <dbReference type="SAM" id="Phobius"/>
    </source>
</evidence>
<dbReference type="NCBIfam" id="TIGR00367">
    <property type="entry name" value="calcium/sodium antiporter"/>
    <property type="match status" value="1"/>
</dbReference>
<dbReference type="EMBL" id="SLUM01000024">
    <property type="protein sequence ID" value="TCL54049.1"/>
    <property type="molecule type" value="Genomic_DNA"/>
</dbReference>
<proteinExistence type="predicted"/>
<evidence type="ECO:0000313" key="7">
    <source>
        <dbReference type="EMBL" id="TCL54049.1"/>
    </source>
</evidence>
<keyword evidence="4 5" id="KW-0472">Membrane</keyword>
<dbReference type="PANTHER" id="PTHR10846">
    <property type="entry name" value="SODIUM/POTASSIUM/CALCIUM EXCHANGER"/>
    <property type="match status" value="1"/>
</dbReference>
<dbReference type="Gene3D" id="1.20.1420.30">
    <property type="entry name" value="NCX, central ion-binding region"/>
    <property type="match status" value="1"/>
</dbReference>
<dbReference type="Pfam" id="PF01699">
    <property type="entry name" value="Na_Ca_ex"/>
    <property type="match status" value="2"/>
</dbReference>
<evidence type="ECO:0000313" key="8">
    <source>
        <dbReference type="Proteomes" id="UP000295184"/>
    </source>
</evidence>
<dbReference type="GO" id="GO:0005262">
    <property type="term" value="F:calcium channel activity"/>
    <property type="evidence" value="ECO:0007669"/>
    <property type="project" value="TreeGrafter"/>
</dbReference>
<dbReference type="Proteomes" id="UP000295184">
    <property type="component" value="Unassembled WGS sequence"/>
</dbReference>
<feature type="transmembrane region" description="Helical" evidence="5">
    <location>
        <begin position="229"/>
        <end position="249"/>
    </location>
</feature>
<dbReference type="OrthoDB" id="9794225at2"/>
<evidence type="ECO:0000256" key="4">
    <source>
        <dbReference type="ARBA" id="ARBA00023136"/>
    </source>
</evidence>
<accession>A0A4R1QK66</accession>
<gene>
    <name evidence="7" type="ORF">EDD77_12413</name>
</gene>
<dbReference type="AlphaFoldDB" id="A0A4R1QK66"/>
<dbReference type="STRING" id="1650663.GCA_001486665_02230"/>
<comment type="caution">
    <text evidence="7">The sequence shown here is derived from an EMBL/GenBank/DDBJ whole genome shotgun (WGS) entry which is preliminary data.</text>
</comment>
<dbReference type="InterPro" id="IPR044880">
    <property type="entry name" value="NCX_ion-bd_dom_sf"/>
</dbReference>
<dbReference type="RefSeq" id="WP_058965247.1">
    <property type="nucleotide sequence ID" value="NZ_CABKVM010000017.1"/>
</dbReference>
<dbReference type="GO" id="GO:0005886">
    <property type="term" value="C:plasma membrane"/>
    <property type="evidence" value="ECO:0007669"/>
    <property type="project" value="TreeGrafter"/>
</dbReference>
<dbReference type="InterPro" id="IPR004837">
    <property type="entry name" value="NaCa_Exmemb"/>
</dbReference>
<feature type="domain" description="Sodium/calcium exchanger membrane region" evidence="6">
    <location>
        <begin position="166"/>
        <end position="305"/>
    </location>
</feature>
<name>A0A4R1QK66_9FIRM</name>
<keyword evidence="3 5" id="KW-1133">Transmembrane helix</keyword>
<protein>
    <submittedName>
        <fullName evidence="7">Cation:H+ antiporter</fullName>
    </submittedName>
</protein>
<dbReference type="GeneID" id="97380916"/>